<dbReference type="Proteomes" id="UP000192468">
    <property type="component" value="Unassembled WGS sequence"/>
</dbReference>
<gene>
    <name evidence="1" type="ORF">SAMN02745134_02955</name>
</gene>
<proteinExistence type="predicted"/>
<dbReference type="RefSeq" id="WP_084116755.1">
    <property type="nucleotide sequence ID" value="NZ_FWXH01000014.1"/>
</dbReference>
<keyword evidence="2" id="KW-1185">Reference proteome</keyword>
<organism evidence="1 2">
    <name type="scientific">Clostridium acidisoli DSM 12555</name>
    <dbReference type="NCBI Taxonomy" id="1121291"/>
    <lineage>
        <taxon>Bacteria</taxon>
        <taxon>Bacillati</taxon>
        <taxon>Bacillota</taxon>
        <taxon>Clostridia</taxon>
        <taxon>Eubacteriales</taxon>
        <taxon>Clostridiaceae</taxon>
        <taxon>Clostridium</taxon>
    </lineage>
</organism>
<dbReference type="AlphaFoldDB" id="A0A1W1XS78"/>
<evidence type="ECO:0000313" key="2">
    <source>
        <dbReference type="Proteomes" id="UP000192468"/>
    </source>
</evidence>
<dbReference type="STRING" id="1121291.SAMN02745134_02955"/>
<accession>A0A1W1XS78</accession>
<dbReference type="EMBL" id="FWXH01000014">
    <property type="protein sequence ID" value="SMC26813.1"/>
    <property type="molecule type" value="Genomic_DNA"/>
</dbReference>
<reference evidence="1 2" key="1">
    <citation type="submission" date="2017-04" db="EMBL/GenBank/DDBJ databases">
        <authorList>
            <person name="Afonso C.L."/>
            <person name="Miller P.J."/>
            <person name="Scott M.A."/>
            <person name="Spackman E."/>
            <person name="Goraichik I."/>
            <person name="Dimitrov K.M."/>
            <person name="Suarez D.L."/>
            <person name="Swayne D.E."/>
        </authorList>
    </citation>
    <scope>NUCLEOTIDE SEQUENCE [LARGE SCALE GENOMIC DNA]</scope>
    <source>
        <strain evidence="1 2">DSM 12555</strain>
    </source>
</reference>
<dbReference type="OrthoDB" id="3078218at2"/>
<sequence>MSNFINVDNLYYAVLTGDDKGGVQYTAPKPIPGVVKLSVDATTGRASFYADGVIQEYAQVLGEVKVSLGISTLPLSVVADILGHKLNNGEIVYESDDRAPYIALMYKREKSNGKARYIKILKCLFGDSKDDAESSAATPKFQSDTLDGVAMPRTFDKQWKRMADEEETGYVDVSKTWFTSVEDSTATA</sequence>
<dbReference type="InterPro" id="IPR006490">
    <property type="entry name" value="Maj_tail_phi13"/>
</dbReference>
<evidence type="ECO:0000313" key="1">
    <source>
        <dbReference type="EMBL" id="SMC26813.1"/>
    </source>
</evidence>
<protein>
    <submittedName>
        <fullName evidence="1">Phage major tail protein, phi13 family</fullName>
    </submittedName>
</protein>
<dbReference type="NCBIfam" id="TIGR01603">
    <property type="entry name" value="maj_tail_phi13"/>
    <property type="match status" value="1"/>
</dbReference>
<name>A0A1W1XS78_9CLOT</name>